<reference evidence="2" key="1">
    <citation type="journal article" date="2019" name="Int. J. Syst. Evol. Microbiol.">
        <title>The Global Catalogue of Microorganisms (GCM) 10K type strain sequencing project: providing services to taxonomists for standard genome sequencing and annotation.</title>
        <authorList>
            <consortium name="The Broad Institute Genomics Platform"/>
            <consortium name="The Broad Institute Genome Sequencing Center for Infectious Disease"/>
            <person name="Wu L."/>
            <person name="Ma J."/>
        </authorList>
    </citation>
    <scope>NUCLEOTIDE SEQUENCE [LARGE SCALE GENOMIC DNA]</scope>
    <source>
        <strain evidence="2">DT92</strain>
    </source>
</reference>
<dbReference type="Proteomes" id="UP001597344">
    <property type="component" value="Unassembled WGS sequence"/>
</dbReference>
<evidence type="ECO:0000313" key="2">
    <source>
        <dbReference type="Proteomes" id="UP001597344"/>
    </source>
</evidence>
<keyword evidence="2" id="KW-1185">Reference proteome</keyword>
<dbReference type="RefSeq" id="WP_378320894.1">
    <property type="nucleotide sequence ID" value="NZ_JBHUHY010000015.1"/>
</dbReference>
<name>A0ABW5AYW7_9FLAO</name>
<protein>
    <submittedName>
        <fullName evidence="1">DUF5908 family protein</fullName>
    </submittedName>
</protein>
<proteinExistence type="predicted"/>
<dbReference type="Pfam" id="PF19265">
    <property type="entry name" value="DUF5908"/>
    <property type="match status" value="1"/>
</dbReference>
<dbReference type="InterPro" id="IPR045459">
    <property type="entry name" value="DUF5908"/>
</dbReference>
<accession>A0ABW5AYW7</accession>
<gene>
    <name evidence="1" type="ORF">ACFSJT_13895</name>
</gene>
<dbReference type="EMBL" id="JBHUHY010000015">
    <property type="protein sequence ID" value="MFD2187891.1"/>
    <property type="molecule type" value="Genomic_DNA"/>
</dbReference>
<comment type="caution">
    <text evidence="1">The sequence shown here is derived from an EMBL/GenBank/DDBJ whole genome shotgun (WGS) entry which is preliminary data.</text>
</comment>
<sequence length="52" mass="5889">MPVEVKEIVIRAILSGDSTSDNSLETHQPGKEELIQECVTQVLKVIKKQNRR</sequence>
<evidence type="ECO:0000313" key="1">
    <source>
        <dbReference type="EMBL" id="MFD2187891.1"/>
    </source>
</evidence>
<organism evidence="1 2">
    <name type="scientific">Aquimarina celericrescens</name>
    <dbReference type="NCBI Taxonomy" id="1964542"/>
    <lineage>
        <taxon>Bacteria</taxon>
        <taxon>Pseudomonadati</taxon>
        <taxon>Bacteroidota</taxon>
        <taxon>Flavobacteriia</taxon>
        <taxon>Flavobacteriales</taxon>
        <taxon>Flavobacteriaceae</taxon>
        <taxon>Aquimarina</taxon>
    </lineage>
</organism>